<dbReference type="InterPro" id="IPR001680">
    <property type="entry name" value="WD40_rpt"/>
</dbReference>
<protein>
    <recommendedName>
        <fullName evidence="5">Protein transport protein SEC31</fullName>
    </recommendedName>
    <alternativeName>
        <fullName evidence="4">Protein transport protein sec31</fullName>
    </alternativeName>
</protein>
<feature type="compositionally biased region" description="Polar residues" evidence="16">
    <location>
        <begin position="1049"/>
        <end position="1068"/>
    </location>
</feature>
<dbReference type="GO" id="GO:0015031">
    <property type="term" value="P:protein transport"/>
    <property type="evidence" value="ECO:0007669"/>
    <property type="project" value="UniProtKB-KW"/>
</dbReference>
<evidence type="ECO:0000256" key="11">
    <source>
        <dbReference type="ARBA" id="ARBA00022927"/>
    </source>
</evidence>
<dbReference type="InterPro" id="IPR015943">
    <property type="entry name" value="WD40/YVTN_repeat-like_dom_sf"/>
</dbReference>
<dbReference type="GO" id="GO:0007029">
    <property type="term" value="P:endoplasmic reticulum organization"/>
    <property type="evidence" value="ECO:0007669"/>
    <property type="project" value="TreeGrafter"/>
</dbReference>
<feature type="region of interest" description="Disordered" evidence="16">
    <location>
        <begin position="866"/>
        <end position="1139"/>
    </location>
</feature>
<dbReference type="GO" id="GO:0030127">
    <property type="term" value="C:COPII vesicle coat"/>
    <property type="evidence" value="ECO:0007669"/>
    <property type="project" value="EnsemblFungi"/>
</dbReference>
<comment type="subcellular location">
    <subcellularLocation>
        <location evidence="1">Cytoplasmic vesicle</location>
        <location evidence="1">COPII-coated vesicle membrane</location>
        <topology evidence="1">Peripheral membrane protein</topology>
        <orientation evidence="1">Cytoplasmic side</orientation>
    </subcellularLocation>
    <subcellularLocation>
        <location evidence="2">Endoplasmic reticulum membrane</location>
        <topology evidence="2">Peripheral membrane protein</topology>
        <orientation evidence="2">Cytoplasmic side</orientation>
    </subcellularLocation>
</comment>
<dbReference type="PANTHER" id="PTHR13923">
    <property type="entry name" value="SEC31-RELATED PROTEIN"/>
    <property type="match status" value="1"/>
</dbReference>
<feature type="compositionally biased region" description="Low complexity" evidence="16">
    <location>
        <begin position="1109"/>
        <end position="1120"/>
    </location>
</feature>
<dbReference type="GO" id="GO:1902953">
    <property type="term" value="P:positive regulation of ER to Golgi vesicle-mediated transport"/>
    <property type="evidence" value="ECO:0007669"/>
    <property type="project" value="EnsemblFungi"/>
</dbReference>
<evidence type="ECO:0000256" key="5">
    <source>
        <dbReference type="ARBA" id="ARBA00021236"/>
    </source>
</evidence>
<dbReference type="Pfam" id="PF12931">
    <property type="entry name" value="TPR_Sec16"/>
    <property type="match status" value="1"/>
</dbReference>
<dbReference type="InterPro" id="IPR040251">
    <property type="entry name" value="SEC31-like"/>
</dbReference>
<evidence type="ECO:0000256" key="4">
    <source>
        <dbReference type="ARBA" id="ARBA00013507"/>
    </source>
</evidence>
<keyword evidence="10" id="KW-0931">ER-Golgi transport</keyword>
<evidence type="ECO:0000256" key="10">
    <source>
        <dbReference type="ARBA" id="ARBA00022892"/>
    </source>
</evidence>
<dbReference type="GO" id="GO:0070971">
    <property type="term" value="C:endoplasmic reticulum exit site"/>
    <property type="evidence" value="ECO:0007669"/>
    <property type="project" value="TreeGrafter"/>
</dbReference>
<dbReference type="Gene3D" id="1.20.940.10">
    <property type="entry name" value="Functional domain of the splicing factor Prp18"/>
    <property type="match status" value="1"/>
</dbReference>
<keyword evidence="6" id="KW-0813">Transport</keyword>
<dbReference type="SUPFAM" id="SSF50978">
    <property type="entry name" value="WD40 repeat-like"/>
    <property type="match status" value="1"/>
</dbReference>
<dbReference type="GO" id="GO:0005198">
    <property type="term" value="F:structural molecule activity"/>
    <property type="evidence" value="ECO:0007669"/>
    <property type="project" value="EnsemblFungi"/>
</dbReference>
<sequence>MVKLSEINRTAAISWSQGSLPLLATGTLAGAVDADFSSSSALEIWDVLDPSKKEPVAQDSVSNRFHSLTWSAPFENYDNGLLAGAFEDGNILLWDAAKFISSSSLQSSLVHECKKHTGPVKTLAFNPLQSHVLASGGSRGEIFIWDTKKLSPAMSPGKAMSPLDEVTSIAWNNSMSHIFASAGNTGYGSIWDLKAKKEVLHLSYTGPSGRANLTSIAWHPTQSTKLVTASDSDGTPVILTWDLRNSNVPETIMTGHKKGVLSLDWCKQDPELLLSSGKDNSTFLWNPVKGIKLGEYPSLPNWAFETRFAPKLPEVFATASFDKKITIQSLQDTSPPVSQQVNATSEVDFWSEISHTETQQPEFTVKQAPKWLQCPVGASFGFGGKIVVFSPKDGKSSVKIEKYAKDEKLDEFVTKLSTALKDGDFNELCSEKETTAAGSKDWKLLKELLEVGKLELLKKKIALEPVKDSINGNSGEEDKVAVKAPAETDDDFFSSLGTTTESSFIPPTTEFTIDGAFKVFESDESDAVKEIKLDILKGDLDKAVSLCVKDDKIMEALVLSLVGSENAKKAAKDAYFKKYAEKSSLARILYSVSNNDLSDVVKNGDLKNWKEIASAIVAHSSGESYSTYFVEIGERLIASDIEDAREIAISFFIAADALDKVSEIWLSELSNIEASFLKSSEQGASSPADARFLALREVVEKVMVYRSISKDVRKADGEGLKSLTDAYLEFSDLLSTYGHYDLSLKLLGLIPESAEVKLAKQRLTKATNVPVTQTSRNVGYGAKSKASYTIPSANAKAASTSAYTAPRVQSPANAFVPVAQQSYGAPQGYPSYPQQPAAFSASPVPAKPALHNPYLPSAPMNALESLKAQPAKSVSSPPPPALGVTYPQYGYQAGASATPPPPPKSSIKRDAGGWNDLPSHIATAQPRRTPVATPAASSVYDYQQVQANSQSQTQPPVRSASQPMVVPPPPRSLSRQNTTNSPAAAGAAVAAAAPPKPTAPPARPSNRYAPPPQLQSELPAATGSNGNGVPSSPVVAAPPNPYAPRQQKQETGNSFSLPPQPISYNNQVPLSPTSSVAPPPPRNPYAPRQQETVIADNSGFAPPPPQTFTPPAYHHAAPPQAREEVPPPPPSKKKFPAGDRSHIPVNALPIFEILDAELQKVKPKIPEKYAKQVTDAEKRLNILYDHLNNGDLLSEPTVAGLVELSKALASGDYATAQAIQTDIATNHVDECGNWMVGVKRLVTLTSRSQ</sequence>
<feature type="repeat" description="WD" evidence="15">
    <location>
        <begin position="113"/>
        <end position="155"/>
    </location>
</feature>
<evidence type="ECO:0000259" key="18">
    <source>
        <dbReference type="Pfam" id="PF12931"/>
    </source>
</evidence>
<gene>
    <name evidence="19" type="ORF">KUCA_T00005258001</name>
</gene>
<evidence type="ECO:0000259" key="17">
    <source>
        <dbReference type="Pfam" id="PF07304"/>
    </source>
</evidence>
<dbReference type="PROSITE" id="PS50082">
    <property type="entry name" value="WD_REPEATS_2"/>
    <property type="match status" value="2"/>
</dbReference>
<dbReference type="GO" id="GO:0090110">
    <property type="term" value="P:COPII-coated vesicle cargo loading"/>
    <property type="evidence" value="ECO:0007669"/>
    <property type="project" value="TreeGrafter"/>
</dbReference>
<dbReference type="PANTHER" id="PTHR13923:SF11">
    <property type="entry name" value="SECRETORY 31, ISOFORM D"/>
    <property type="match status" value="1"/>
</dbReference>
<keyword evidence="8" id="KW-0677">Repeat</keyword>
<name>W6MXP9_9ASCO</name>
<reference evidence="19" key="1">
    <citation type="submission" date="2013-12" db="EMBL/GenBank/DDBJ databases">
        <authorList>
            <person name="Genoscope - CEA"/>
        </authorList>
    </citation>
    <scope>NUCLEOTIDE SEQUENCE</scope>
    <source>
        <strain evidence="19">CBS 1993</strain>
    </source>
</reference>
<evidence type="ECO:0000256" key="6">
    <source>
        <dbReference type="ARBA" id="ARBA00022448"/>
    </source>
</evidence>
<evidence type="ECO:0000256" key="9">
    <source>
        <dbReference type="ARBA" id="ARBA00022824"/>
    </source>
</evidence>
<keyword evidence="20" id="KW-1185">Reference proteome</keyword>
<proteinExistence type="inferred from homology"/>
<feature type="compositionally biased region" description="Low complexity" evidence="16">
    <location>
        <begin position="943"/>
        <end position="954"/>
    </location>
</feature>
<dbReference type="InterPro" id="IPR036322">
    <property type="entry name" value="WD40_repeat_dom_sf"/>
</dbReference>
<dbReference type="FunFam" id="1.20.940.10:FF:000007">
    <property type="entry name" value="Protein transport protein (SEC31), putative"/>
    <property type="match status" value="1"/>
</dbReference>
<evidence type="ECO:0000256" key="3">
    <source>
        <dbReference type="ARBA" id="ARBA00009358"/>
    </source>
</evidence>
<reference evidence="19" key="2">
    <citation type="submission" date="2014-02" db="EMBL/GenBank/DDBJ databases">
        <title>Complete DNA sequence of /Kuraishia capsulata/ illustrates novel genomic features among budding yeasts (/Saccharomycotina/).</title>
        <authorList>
            <person name="Morales L."/>
            <person name="Noel B."/>
            <person name="Porcel B."/>
            <person name="Marcet-Houben M."/>
            <person name="Hullo M-F."/>
            <person name="Sacerdot C."/>
            <person name="Tekaia F."/>
            <person name="Leh-Louis V."/>
            <person name="Despons L."/>
            <person name="Khanna V."/>
            <person name="Aury J-M."/>
            <person name="Barbe V."/>
            <person name="Couloux A."/>
            <person name="Labadie K."/>
            <person name="Pelletier E."/>
            <person name="Souciet J-L."/>
            <person name="Boekhout T."/>
            <person name="Gabaldon T."/>
            <person name="Wincker P."/>
            <person name="Dujon B."/>
        </authorList>
    </citation>
    <scope>NUCLEOTIDE SEQUENCE</scope>
    <source>
        <strain evidence="19">CBS 1993</strain>
    </source>
</reference>
<dbReference type="Gene3D" id="1.25.40.1030">
    <property type="match status" value="1"/>
</dbReference>
<evidence type="ECO:0000256" key="12">
    <source>
        <dbReference type="ARBA" id="ARBA00023136"/>
    </source>
</evidence>
<keyword evidence="11" id="KW-0653">Protein transport</keyword>
<dbReference type="EMBL" id="HG793130">
    <property type="protein sequence ID" value="CDK29270.1"/>
    <property type="molecule type" value="Genomic_DNA"/>
</dbReference>
<dbReference type="Proteomes" id="UP000019384">
    <property type="component" value="Unassembled WGS sequence"/>
</dbReference>
<dbReference type="Gene3D" id="2.130.10.10">
    <property type="entry name" value="YVTN repeat-like/Quinoprotein amine dehydrogenase"/>
    <property type="match status" value="1"/>
</dbReference>
<dbReference type="OrthoDB" id="542917at2759"/>
<keyword evidence="9" id="KW-0256">Endoplasmic reticulum</keyword>
<dbReference type="GO" id="GO:0005789">
    <property type="term" value="C:endoplasmic reticulum membrane"/>
    <property type="evidence" value="ECO:0007669"/>
    <property type="project" value="UniProtKB-SubCell"/>
</dbReference>
<dbReference type="GO" id="GO:0070863">
    <property type="term" value="P:positive regulation of protein exit from endoplasmic reticulum"/>
    <property type="evidence" value="ECO:0007669"/>
    <property type="project" value="EnsemblFungi"/>
</dbReference>
<dbReference type="RefSeq" id="XP_022461258.1">
    <property type="nucleotide sequence ID" value="XM_022600436.1"/>
</dbReference>
<evidence type="ECO:0000256" key="15">
    <source>
        <dbReference type="PROSITE-ProRule" id="PRU00221"/>
    </source>
</evidence>
<evidence type="ECO:0000256" key="13">
    <source>
        <dbReference type="ARBA" id="ARBA00023329"/>
    </source>
</evidence>
<evidence type="ECO:0000256" key="8">
    <source>
        <dbReference type="ARBA" id="ARBA00022737"/>
    </source>
</evidence>
<dbReference type="InterPro" id="IPR024298">
    <property type="entry name" value="Sec16_Sec23-bd"/>
</dbReference>
<comment type="function">
    <text evidence="14">Component of the coat protein complex II (COPII) which promotes the formation of transport vesicles from the endoplasmic reticulum (ER). The coat has two main functions, the physical deformation of the endoplasmic reticulum membrane into vesicles and the selection of cargo molecules.</text>
</comment>
<evidence type="ECO:0000256" key="1">
    <source>
        <dbReference type="ARBA" id="ARBA00004299"/>
    </source>
</evidence>
<evidence type="ECO:0000256" key="14">
    <source>
        <dbReference type="ARBA" id="ARBA00025471"/>
    </source>
</evidence>
<keyword evidence="7 15" id="KW-0853">WD repeat</keyword>
<dbReference type="STRING" id="1382522.W6MXP9"/>
<feature type="domain" description="SRA1/Sec31" evidence="17">
    <location>
        <begin position="1116"/>
        <end position="1243"/>
    </location>
</feature>
<feature type="compositionally biased region" description="Pro residues" evidence="16">
    <location>
        <begin position="994"/>
        <end position="1013"/>
    </location>
</feature>
<evidence type="ECO:0000256" key="7">
    <source>
        <dbReference type="ARBA" id="ARBA00022574"/>
    </source>
</evidence>
<feature type="repeat" description="WD" evidence="15">
    <location>
        <begin position="253"/>
        <end position="286"/>
    </location>
</feature>
<evidence type="ECO:0000256" key="2">
    <source>
        <dbReference type="ARBA" id="ARBA00004397"/>
    </source>
</evidence>
<evidence type="ECO:0000313" key="20">
    <source>
        <dbReference type="Proteomes" id="UP000019384"/>
    </source>
</evidence>
<feature type="compositionally biased region" description="Low complexity" evidence="16">
    <location>
        <begin position="982"/>
        <end position="993"/>
    </location>
</feature>
<dbReference type="HOGENOM" id="CLU_003033_2_0_1"/>
<feature type="domain" description="Sec16 Sec23-binding" evidence="18">
    <location>
        <begin position="535"/>
        <end position="747"/>
    </location>
</feature>
<dbReference type="GeneID" id="34522646"/>
<dbReference type="Pfam" id="PF00400">
    <property type="entry name" value="WD40"/>
    <property type="match status" value="2"/>
</dbReference>
<dbReference type="AlphaFoldDB" id="W6MXP9"/>
<organism evidence="19 20">
    <name type="scientific">Kuraishia capsulata CBS 1993</name>
    <dbReference type="NCBI Taxonomy" id="1382522"/>
    <lineage>
        <taxon>Eukaryota</taxon>
        <taxon>Fungi</taxon>
        <taxon>Dikarya</taxon>
        <taxon>Ascomycota</taxon>
        <taxon>Saccharomycotina</taxon>
        <taxon>Pichiomycetes</taxon>
        <taxon>Pichiales</taxon>
        <taxon>Pichiaceae</taxon>
        <taxon>Kuraishia</taxon>
    </lineage>
</organism>
<evidence type="ECO:0000313" key="19">
    <source>
        <dbReference type="EMBL" id="CDK29270.1"/>
    </source>
</evidence>
<evidence type="ECO:0000256" key="16">
    <source>
        <dbReference type="SAM" id="MobiDB-lite"/>
    </source>
</evidence>
<accession>W6MXP9</accession>
<dbReference type="Pfam" id="PF07304">
    <property type="entry name" value="SRA1"/>
    <property type="match status" value="1"/>
</dbReference>
<comment type="similarity">
    <text evidence="3">Belongs to the WD repeat SEC31 family.</text>
</comment>
<dbReference type="SMART" id="SM00320">
    <property type="entry name" value="WD40"/>
    <property type="match status" value="6"/>
</dbReference>
<keyword evidence="12" id="KW-0472">Membrane</keyword>
<dbReference type="InterPro" id="IPR009917">
    <property type="entry name" value="SRA1/Sec31"/>
</dbReference>
<keyword evidence="13" id="KW-0968">Cytoplasmic vesicle</keyword>